<evidence type="ECO:0000313" key="3">
    <source>
        <dbReference type="Proteomes" id="UP000663880"/>
    </source>
</evidence>
<keyword evidence="1" id="KW-0812">Transmembrane</keyword>
<keyword evidence="1" id="KW-1133">Transmembrane helix</keyword>
<dbReference type="Proteomes" id="UP000663880">
    <property type="component" value="Unassembled WGS sequence"/>
</dbReference>
<evidence type="ECO:0000256" key="1">
    <source>
        <dbReference type="SAM" id="Phobius"/>
    </source>
</evidence>
<organism evidence="2 3">
    <name type="scientific">Pieris macdunnoughi</name>
    <dbReference type="NCBI Taxonomy" id="345717"/>
    <lineage>
        <taxon>Eukaryota</taxon>
        <taxon>Metazoa</taxon>
        <taxon>Ecdysozoa</taxon>
        <taxon>Arthropoda</taxon>
        <taxon>Hexapoda</taxon>
        <taxon>Insecta</taxon>
        <taxon>Pterygota</taxon>
        <taxon>Neoptera</taxon>
        <taxon>Endopterygota</taxon>
        <taxon>Lepidoptera</taxon>
        <taxon>Glossata</taxon>
        <taxon>Ditrysia</taxon>
        <taxon>Papilionoidea</taxon>
        <taxon>Pieridae</taxon>
        <taxon>Pierinae</taxon>
        <taxon>Pieris</taxon>
    </lineage>
</organism>
<dbReference type="OrthoDB" id="7407406at2759"/>
<proteinExistence type="predicted"/>
<feature type="transmembrane region" description="Helical" evidence="1">
    <location>
        <begin position="60"/>
        <end position="83"/>
    </location>
</feature>
<name>A0A821NEQ5_9NEOP</name>
<keyword evidence="1" id="KW-0472">Membrane</keyword>
<protein>
    <submittedName>
        <fullName evidence="2">Uncharacterized protein</fullName>
    </submittedName>
</protein>
<gene>
    <name evidence="2" type="ORF">PMACD_LOCUS2438</name>
</gene>
<comment type="caution">
    <text evidence="2">The sequence shown here is derived from an EMBL/GenBank/DDBJ whole genome shotgun (WGS) entry which is preliminary data.</text>
</comment>
<dbReference type="EMBL" id="CAJOBZ010000004">
    <property type="protein sequence ID" value="CAF4782879.1"/>
    <property type="molecule type" value="Genomic_DNA"/>
</dbReference>
<accession>A0A821NEQ5</accession>
<feature type="transmembrane region" description="Helical" evidence="1">
    <location>
        <begin position="111"/>
        <end position="128"/>
    </location>
</feature>
<evidence type="ECO:0000313" key="2">
    <source>
        <dbReference type="EMBL" id="CAF4782879.1"/>
    </source>
</evidence>
<keyword evidence="3" id="KW-1185">Reference proteome</keyword>
<dbReference type="AlphaFoldDB" id="A0A821NEQ5"/>
<reference evidence="2" key="1">
    <citation type="submission" date="2021-02" db="EMBL/GenBank/DDBJ databases">
        <authorList>
            <person name="Steward A R."/>
        </authorList>
    </citation>
    <scope>NUCLEOTIDE SEQUENCE</scope>
</reference>
<sequence>MNCIRLLGICRNQTNLKISYACYSAQHPLRFLETQDRWRDKDGLSRNWNLIYKAPLDKSINWASTFLTFSSSSIAAATIYYSAFLFDINTINDPVVVGDDVVLANNATECLVYLVSFFVFHIAVKVLISKYVLRMYQDGDNYLAVFRGHWYNSIYKHQFNLNEFKKLKPTLVVSWGDARYSLGKKHGIILDNYFKTPEHYNSLVDKKKYENSE</sequence>